<gene>
    <name evidence="3" type="ORF">ACFQ0E_00125</name>
</gene>
<dbReference type="Proteomes" id="UP001597110">
    <property type="component" value="Unassembled WGS sequence"/>
</dbReference>
<evidence type="ECO:0000256" key="2">
    <source>
        <dbReference type="RuleBase" id="RU362080"/>
    </source>
</evidence>
<name>A0ABW2Y8U0_9GAMM</name>
<protein>
    <recommendedName>
        <fullName evidence="2">Antitoxin</fullName>
    </recommendedName>
</protein>
<keyword evidence="4" id="KW-1185">Reference proteome</keyword>
<sequence>MSDPIISLSDFKADASQWLKRLQDASESVVLTQNGRASAVVQSFESYQRQQQALLMLKLMAQGEADLRDGRLTPQAEAFDALRARIAERT</sequence>
<comment type="similarity">
    <text evidence="1 2">Belongs to the phD/YefM antitoxin family.</text>
</comment>
<evidence type="ECO:0000313" key="3">
    <source>
        <dbReference type="EMBL" id="MFD0723996.1"/>
    </source>
</evidence>
<evidence type="ECO:0000256" key="1">
    <source>
        <dbReference type="ARBA" id="ARBA00009981"/>
    </source>
</evidence>
<accession>A0ABW2Y8U0</accession>
<dbReference type="InterPro" id="IPR036165">
    <property type="entry name" value="YefM-like_sf"/>
</dbReference>
<organism evidence="3 4">
    <name type="scientific">Lysobacter brunescens</name>
    <dbReference type="NCBI Taxonomy" id="262323"/>
    <lineage>
        <taxon>Bacteria</taxon>
        <taxon>Pseudomonadati</taxon>
        <taxon>Pseudomonadota</taxon>
        <taxon>Gammaproteobacteria</taxon>
        <taxon>Lysobacterales</taxon>
        <taxon>Lysobacteraceae</taxon>
        <taxon>Lysobacter</taxon>
    </lineage>
</organism>
<reference evidence="4" key="1">
    <citation type="journal article" date="2019" name="Int. J. Syst. Evol. Microbiol.">
        <title>The Global Catalogue of Microorganisms (GCM) 10K type strain sequencing project: providing services to taxonomists for standard genome sequencing and annotation.</title>
        <authorList>
            <consortium name="The Broad Institute Genomics Platform"/>
            <consortium name="The Broad Institute Genome Sequencing Center for Infectious Disease"/>
            <person name="Wu L."/>
            <person name="Ma J."/>
        </authorList>
    </citation>
    <scope>NUCLEOTIDE SEQUENCE [LARGE SCALE GENOMIC DNA]</scope>
    <source>
        <strain evidence="4">CCUG 55585</strain>
    </source>
</reference>
<evidence type="ECO:0000313" key="4">
    <source>
        <dbReference type="Proteomes" id="UP001597110"/>
    </source>
</evidence>
<dbReference type="RefSeq" id="WP_386821656.1">
    <property type="nucleotide sequence ID" value="NZ_JBHTIF010000001.1"/>
</dbReference>
<dbReference type="Gene3D" id="3.40.1620.10">
    <property type="entry name" value="YefM-like domain"/>
    <property type="match status" value="1"/>
</dbReference>
<comment type="function">
    <text evidence="2">Antitoxin component of a type II toxin-antitoxin (TA) system.</text>
</comment>
<proteinExistence type="inferred from homology"/>
<dbReference type="Pfam" id="PF02604">
    <property type="entry name" value="PhdYeFM_antitox"/>
    <property type="match status" value="1"/>
</dbReference>
<dbReference type="InterPro" id="IPR006442">
    <property type="entry name" value="Antitoxin_Phd/YefM"/>
</dbReference>
<dbReference type="NCBIfam" id="TIGR01552">
    <property type="entry name" value="phd_fam"/>
    <property type="match status" value="1"/>
</dbReference>
<dbReference type="EMBL" id="JBHTIF010000001">
    <property type="protein sequence ID" value="MFD0723996.1"/>
    <property type="molecule type" value="Genomic_DNA"/>
</dbReference>
<comment type="caution">
    <text evidence="3">The sequence shown here is derived from an EMBL/GenBank/DDBJ whole genome shotgun (WGS) entry which is preliminary data.</text>
</comment>
<dbReference type="SUPFAM" id="SSF143120">
    <property type="entry name" value="YefM-like"/>
    <property type="match status" value="1"/>
</dbReference>